<gene>
    <name evidence="2" type="ORF">FOMPIDRAFT_1041958</name>
</gene>
<protein>
    <submittedName>
        <fullName evidence="2">Uncharacterized protein</fullName>
    </submittedName>
</protein>
<feature type="compositionally biased region" description="Polar residues" evidence="1">
    <location>
        <begin position="176"/>
        <end position="203"/>
    </location>
</feature>
<evidence type="ECO:0000313" key="3">
    <source>
        <dbReference type="Proteomes" id="UP000015241"/>
    </source>
</evidence>
<organism evidence="2 3">
    <name type="scientific">Fomitopsis schrenkii</name>
    <name type="common">Brown rot fungus</name>
    <dbReference type="NCBI Taxonomy" id="2126942"/>
    <lineage>
        <taxon>Eukaryota</taxon>
        <taxon>Fungi</taxon>
        <taxon>Dikarya</taxon>
        <taxon>Basidiomycota</taxon>
        <taxon>Agaricomycotina</taxon>
        <taxon>Agaricomycetes</taxon>
        <taxon>Polyporales</taxon>
        <taxon>Fomitopsis</taxon>
    </lineage>
</organism>
<reference evidence="2 3" key="1">
    <citation type="journal article" date="2012" name="Science">
        <title>The Paleozoic origin of enzymatic lignin decomposition reconstructed from 31 fungal genomes.</title>
        <authorList>
            <person name="Floudas D."/>
            <person name="Binder M."/>
            <person name="Riley R."/>
            <person name="Barry K."/>
            <person name="Blanchette R.A."/>
            <person name="Henrissat B."/>
            <person name="Martinez A.T."/>
            <person name="Otillar R."/>
            <person name="Spatafora J.W."/>
            <person name="Yadav J.S."/>
            <person name="Aerts A."/>
            <person name="Benoit I."/>
            <person name="Boyd A."/>
            <person name="Carlson A."/>
            <person name="Copeland A."/>
            <person name="Coutinho P.M."/>
            <person name="de Vries R.P."/>
            <person name="Ferreira P."/>
            <person name="Findley K."/>
            <person name="Foster B."/>
            <person name="Gaskell J."/>
            <person name="Glotzer D."/>
            <person name="Gorecki P."/>
            <person name="Heitman J."/>
            <person name="Hesse C."/>
            <person name="Hori C."/>
            <person name="Igarashi K."/>
            <person name="Jurgens J.A."/>
            <person name="Kallen N."/>
            <person name="Kersten P."/>
            <person name="Kohler A."/>
            <person name="Kuees U."/>
            <person name="Kumar T.K.A."/>
            <person name="Kuo A."/>
            <person name="LaButti K."/>
            <person name="Larrondo L.F."/>
            <person name="Lindquist E."/>
            <person name="Ling A."/>
            <person name="Lombard V."/>
            <person name="Lucas S."/>
            <person name="Lundell T."/>
            <person name="Martin R."/>
            <person name="McLaughlin D.J."/>
            <person name="Morgenstern I."/>
            <person name="Morin E."/>
            <person name="Murat C."/>
            <person name="Nagy L.G."/>
            <person name="Nolan M."/>
            <person name="Ohm R.A."/>
            <person name="Patyshakuliyeva A."/>
            <person name="Rokas A."/>
            <person name="Ruiz-Duenas F.J."/>
            <person name="Sabat G."/>
            <person name="Salamov A."/>
            <person name="Samejima M."/>
            <person name="Schmutz J."/>
            <person name="Slot J.C."/>
            <person name="St John F."/>
            <person name="Stenlid J."/>
            <person name="Sun H."/>
            <person name="Sun S."/>
            <person name="Syed K."/>
            <person name="Tsang A."/>
            <person name="Wiebenga A."/>
            <person name="Young D."/>
            <person name="Pisabarro A."/>
            <person name="Eastwood D.C."/>
            <person name="Martin F."/>
            <person name="Cullen D."/>
            <person name="Grigoriev I.V."/>
            <person name="Hibbett D.S."/>
        </authorList>
    </citation>
    <scope>NUCLEOTIDE SEQUENCE</scope>
    <source>
        <strain evidence="3">FP-58527</strain>
    </source>
</reference>
<feature type="region of interest" description="Disordered" evidence="1">
    <location>
        <begin position="168"/>
        <end position="210"/>
    </location>
</feature>
<keyword evidence="3" id="KW-1185">Reference proteome</keyword>
<evidence type="ECO:0000256" key="1">
    <source>
        <dbReference type="SAM" id="MobiDB-lite"/>
    </source>
</evidence>
<dbReference type="HOGENOM" id="CLU_1199848_0_0_1"/>
<dbReference type="AlphaFoldDB" id="S8FE19"/>
<dbReference type="OrthoDB" id="10522272at2759"/>
<dbReference type="InParanoid" id="S8FE19"/>
<sequence length="231" mass="25526">MDQSDGGDEGFDWDRFQSHLVKPGAGVAFDAFRSTTLALTTNSSGLKVAETLRDRLQMNFSEELIKQLNETVERQTPQPISPNTLVAEAAQGSPQIVKAVREWRALLPLADCRGGDQCLLQALVMTLRRTDGDEKAVGEAPSAKSSQTVVINVKMMRVIASPDSEYKVDDELVSKPGSSRDPNSEESLQSSAHQTRAASSDQKGSPFCEAYDTIPWKPYLRRIRVQRTDRQ</sequence>
<accession>S8FE19</accession>
<evidence type="ECO:0000313" key="2">
    <source>
        <dbReference type="EMBL" id="EPS99710.1"/>
    </source>
</evidence>
<dbReference type="Proteomes" id="UP000015241">
    <property type="component" value="Unassembled WGS sequence"/>
</dbReference>
<proteinExistence type="predicted"/>
<dbReference type="EMBL" id="KE504154">
    <property type="protein sequence ID" value="EPS99710.1"/>
    <property type="molecule type" value="Genomic_DNA"/>
</dbReference>
<name>S8FE19_FOMSC</name>